<name>A0A9P4R625_9PLEO</name>
<dbReference type="InterPro" id="IPR056632">
    <property type="entry name" value="DUF7730"/>
</dbReference>
<evidence type="ECO:0000259" key="1">
    <source>
        <dbReference type="Pfam" id="PF24864"/>
    </source>
</evidence>
<dbReference type="PANTHER" id="PTHR42085:SF2">
    <property type="entry name" value="F-BOX DOMAIN-CONTAINING PROTEIN"/>
    <property type="match status" value="1"/>
</dbReference>
<accession>A0A9P4R625</accession>
<organism evidence="2 3">
    <name type="scientific">Polyplosphaeria fusca</name>
    <dbReference type="NCBI Taxonomy" id="682080"/>
    <lineage>
        <taxon>Eukaryota</taxon>
        <taxon>Fungi</taxon>
        <taxon>Dikarya</taxon>
        <taxon>Ascomycota</taxon>
        <taxon>Pezizomycotina</taxon>
        <taxon>Dothideomycetes</taxon>
        <taxon>Pleosporomycetidae</taxon>
        <taxon>Pleosporales</taxon>
        <taxon>Tetraplosphaeriaceae</taxon>
        <taxon>Polyplosphaeria</taxon>
    </lineage>
</organism>
<comment type="caution">
    <text evidence="2">The sequence shown here is derived from an EMBL/GenBank/DDBJ whole genome shotgun (WGS) entry which is preliminary data.</text>
</comment>
<dbReference type="Proteomes" id="UP000799444">
    <property type="component" value="Unassembled WGS sequence"/>
</dbReference>
<dbReference type="Pfam" id="PF24864">
    <property type="entry name" value="DUF7730"/>
    <property type="match status" value="1"/>
</dbReference>
<evidence type="ECO:0000313" key="3">
    <source>
        <dbReference type="Proteomes" id="UP000799444"/>
    </source>
</evidence>
<dbReference type="EMBL" id="ML996102">
    <property type="protein sequence ID" value="KAF2739953.1"/>
    <property type="molecule type" value="Genomic_DNA"/>
</dbReference>
<sequence>MARIAKRKKPATEQYFPFMKLPAELRNAIYEYALVDCIHAIEIEYRSSKLKRHLITRRHEKYRWENDETLRHLTKWTMNERLCTALLLVSKEINAEATGIFYEKNVFLFLNTTAMRHFLRHIGQHILHIRWIMLERFNFTPKNRIPIQQDAFKALIGAVNLEGLILGNGCLNTLSHWNIDGCDAFYRTASSWMWFIAGKKGKQDAAVDMIFFLREQNSPLWNPRYDNMPYPQDIDSQDSFYPRFGTSRNPILPPHKFRQGLQDIMRKL</sequence>
<feature type="domain" description="DUF7730" evidence="1">
    <location>
        <begin position="18"/>
        <end position="135"/>
    </location>
</feature>
<keyword evidence="3" id="KW-1185">Reference proteome</keyword>
<dbReference type="InterPro" id="IPR038883">
    <property type="entry name" value="AN11006-like"/>
</dbReference>
<gene>
    <name evidence="2" type="ORF">EJ04DRAFT_261246</name>
</gene>
<proteinExistence type="predicted"/>
<evidence type="ECO:0000313" key="2">
    <source>
        <dbReference type="EMBL" id="KAF2739953.1"/>
    </source>
</evidence>
<dbReference type="AlphaFoldDB" id="A0A9P4R625"/>
<protein>
    <recommendedName>
        <fullName evidence="1">DUF7730 domain-containing protein</fullName>
    </recommendedName>
</protein>
<dbReference type="PANTHER" id="PTHR42085">
    <property type="entry name" value="F-BOX DOMAIN-CONTAINING PROTEIN"/>
    <property type="match status" value="1"/>
</dbReference>
<reference evidence="2" key="1">
    <citation type="journal article" date="2020" name="Stud. Mycol.">
        <title>101 Dothideomycetes genomes: a test case for predicting lifestyles and emergence of pathogens.</title>
        <authorList>
            <person name="Haridas S."/>
            <person name="Albert R."/>
            <person name="Binder M."/>
            <person name="Bloem J."/>
            <person name="Labutti K."/>
            <person name="Salamov A."/>
            <person name="Andreopoulos B."/>
            <person name="Baker S."/>
            <person name="Barry K."/>
            <person name="Bills G."/>
            <person name="Bluhm B."/>
            <person name="Cannon C."/>
            <person name="Castanera R."/>
            <person name="Culley D."/>
            <person name="Daum C."/>
            <person name="Ezra D."/>
            <person name="Gonzalez J."/>
            <person name="Henrissat B."/>
            <person name="Kuo A."/>
            <person name="Liang C."/>
            <person name="Lipzen A."/>
            <person name="Lutzoni F."/>
            <person name="Magnuson J."/>
            <person name="Mondo S."/>
            <person name="Nolan M."/>
            <person name="Ohm R."/>
            <person name="Pangilinan J."/>
            <person name="Park H.-J."/>
            <person name="Ramirez L."/>
            <person name="Alfaro M."/>
            <person name="Sun H."/>
            <person name="Tritt A."/>
            <person name="Yoshinaga Y."/>
            <person name="Zwiers L.-H."/>
            <person name="Turgeon B."/>
            <person name="Goodwin S."/>
            <person name="Spatafora J."/>
            <person name="Crous P."/>
            <person name="Grigoriev I."/>
        </authorList>
    </citation>
    <scope>NUCLEOTIDE SEQUENCE</scope>
    <source>
        <strain evidence="2">CBS 125425</strain>
    </source>
</reference>
<dbReference type="OrthoDB" id="5272396at2759"/>